<organism evidence="5 6">
    <name type="scientific">Arenimonas terrae</name>
    <dbReference type="NCBI Taxonomy" id="2546226"/>
    <lineage>
        <taxon>Bacteria</taxon>
        <taxon>Pseudomonadati</taxon>
        <taxon>Pseudomonadota</taxon>
        <taxon>Gammaproteobacteria</taxon>
        <taxon>Lysobacterales</taxon>
        <taxon>Lysobacteraceae</taxon>
        <taxon>Arenimonas</taxon>
    </lineage>
</organism>
<name>A0A5C4RUG9_9GAMM</name>
<evidence type="ECO:0000256" key="1">
    <source>
        <dbReference type="ARBA" id="ARBA00022475"/>
    </source>
</evidence>
<reference evidence="5 6" key="1">
    <citation type="submission" date="2019-03" db="EMBL/GenBank/DDBJ databases">
        <title>Arenimonas daejeonensis sp. nov., isolated from compost.</title>
        <authorList>
            <person name="Jeon C.O."/>
        </authorList>
    </citation>
    <scope>NUCLEOTIDE SEQUENCE [LARGE SCALE GENOMIC DNA]</scope>
    <source>
        <strain evidence="5 6">R29</strain>
    </source>
</reference>
<proteinExistence type="inferred from homology"/>
<accession>A0A5C4RUG9</accession>
<dbReference type="NCBIfam" id="NF001246">
    <property type="entry name" value="PRK00218.1-2"/>
    <property type="match status" value="1"/>
</dbReference>
<dbReference type="InterPro" id="IPR007451">
    <property type="entry name" value="HflD"/>
</dbReference>
<dbReference type="GO" id="GO:0005886">
    <property type="term" value="C:plasma membrane"/>
    <property type="evidence" value="ECO:0007669"/>
    <property type="project" value="UniProtKB-SubCell"/>
</dbReference>
<dbReference type="SUPFAM" id="SSF101322">
    <property type="entry name" value="YcfC-like"/>
    <property type="match status" value="1"/>
</dbReference>
<dbReference type="GO" id="GO:0005737">
    <property type="term" value="C:cytoplasm"/>
    <property type="evidence" value="ECO:0007669"/>
    <property type="project" value="UniProtKB-SubCell"/>
</dbReference>
<dbReference type="OrthoDB" id="9788031at2"/>
<dbReference type="Proteomes" id="UP000305760">
    <property type="component" value="Unassembled WGS sequence"/>
</dbReference>
<protein>
    <recommendedName>
        <fullName evidence="4">High frequency lysogenization protein HflD homolog</fullName>
    </recommendedName>
</protein>
<dbReference type="PANTHER" id="PTHR38100:SF1">
    <property type="entry name" value="HIGH FREQUENCY LYSOGENIZATION PROTEIN HFLD"/>
    <property type="match status" value="1"/>
</dbReference>
<keyword evidence="1 4" id="KW-1003">Cell membrane</keyword>
<keyword evidence="3 4" id="KW-0472">Membrane</keyword>
<evidence type="ECO:0000256" key="4">
    <source>
        <dbReference type="HAMAP-Rule" id="MF_00695"/>
    </source>
</evidence>
<keyword evidence="2 4" id="KW-0963">Cytoplasm</keyword>
<dbReference type="InterPro" id="IPR035932">
    <property type="entry name" value="HflD-like_sf"/>
</dbReference>
<comment type="caution">
    <text evidence="5">The sequence shown here is derived from an EMBL/GenBank/DDBJ whole genome shotgun (WGS) entry which is preliminary data.</text>
</comment>
<evidence type="ECO:0000313" key="6">
    <source>
        <dbReference type="Proteomes" id="UP000305760"/>
    </source>
</evidence>
<dbReference type="HAMAP" id="MF_00695">
    <property type="entry name" value="HflD_protein"/>
    <property type="match status" value="1"/>
</dbReference>
<dbReference type="AlphaFoldDB" id="A0A5C4RUG9"/>
<gene>
    <name evidence="4 5" type="primary">hflD</name>
    <name evidence="5" type="ORF">E1B00_01940</name>
</gene>
<evidence type="ECO:0000313" key="5">
    <source>
        <dbReference type="EMBL" id="TNJ34572.1"/>
    </source>
</evidence>
<dbReference type="PANTHER" id="PTHR38100">
    <property type="entry name" value="HIGH FREQUENCY LYSOGENIZATION PROTEIN HFLD"/>
    <property type="match status" value="1"/>
</dbReference>
<keyword evidence="6" id="KW-1185">Reference proteome</keyword>
<evidence type="ECO:0000256" key="2">
    <source>
        <dbReference type="ARBA" id="ARBA00022490"/>
    </source>
</evidence>
<comment type="similarity">
    <text evidence="4">Belongs to the HflD family.</text>
</comment>
<dbReference type="RefSeq" id="WP_139445084.1">
    <property type="nucleotide sequence ID" value="NZ_SMDR01000001.1"/>
</dbReference>
<dbReference type="Pfam" id="PF04356">
    <property type="entry name" value="DUF489"/>
    <property type="match status" value="1"/>
</dbReference>
<comment type="subcellular location">
    <subcellularLocation>
        <location evidence="4">Cytoplasm</location>
    </subcellularLocation>
    <subcellularLocation>
        <location evidence="4">Cell membrane</location>
        <topology evidence="4">Peripheral membrane protein</topology>
        <orientation evidence="4">Cytoplasmic side</orientation>
    </subcellularLocation>
</comment>
<evidence type="ECO:0000256" key="3">
    <source>
        <dbReference type="ARBA" id="ARBA00023136"/>
    </source>
</evidence>
<dbReference type="EMBL" id="SMDR01000001">
    <property type="protein sequence ID" value="TNJ34572.1"/>
    <property type="molecule type" value="Genomic_DNA"/>
</dbReference>
<dbReference type="Gene3D" id="1.10.3890.10">
    <property type="entry name" value="HflD-like"/>
    <property type="match status" value="1"/>
</dbReference>
<sequence>MKDRALALAGLLQAVHLVQQMAQNGQSEARPLGACIDSLFRFDAETPEAVFDGAAKLDIGLARLVNQLEGGSGRDAAVTRMAMTVLHLERRFIANHAAVEGVRKGLEEIARQRDHWGPTHPTVLSRLGELYAKELSPIGPRVLVQGNPVYLGQPDLVGEVRATLLAAIRAAVLWRQLGGSYWDFLFGRRALVQAAREWQESARA</sequence>